<dbReference type="InterPro" id="IPR036390">
    <property type="entry name" value="WH_DNA-bd_sf"/>
</dbReference>
<feature type="binding site" evidence="6">
    <location>
        <begin position="92"/>
        <end position="94"/>
    </location>
    <ligand>
        <name>biotin</name>
        <dbReference type="ChEBI" id="CHEBI:57586"/>
    </ligand>
</feature>
<dbReference type="InterPro" id="IPR036388">
    <property type="entry name" value="WH-like_DNA-bd_sf"/>
</dbReference>
<feature type="domain" description="BPL/LPL catalytic" evidence="7">
    <location>
        <begin position="68"/>
        <end position="266"/>
    </location>
</feature>
<evidence type="ECO:0000256" key="3">
    <source>
        <dbReference type="ARBA" id="ARBA00022840"/>
    </source>
</evidence>
<dbReference type="RefSeq" id="WP_345341364.1">
    <property type="nucleotide sequence ID" value="NZ_BAABLI010000024.1"/>
</dbReference>
<dbReference type="PROSITE" id="PS51733">
    <property type="entry name" value="BPL_LPL_CATALYTIC"/>
    <property type="match status" value="1"/>
</dbReference>
<dbReference type="HAMAP" id="MF_00978">
    <property type="entry name" value="Bifunct_BirA"/>
    <property type="match status" value="1"/>
</dbReference>
<keyword evidence="6" id="KW-0805">Transcription regulation</keyword>
<dbReference type="CDD" id="cd00090">
    <property type="entry name" value="HTH_ARSR"/>
    <property type="match status" value="1"/>
</dbReference>
<keyword evidence="6" id="KW-0678">Repressor</keyword>
<dbReference type="Gene3D" id="1.10.10.10">
    <property type="entry name" value="Winged helix-like DNA-binding domain superfamily/Winged helix DNA-binding domain"/>
    <property type="match status" value="1"/>
</dbReference>
<dbReference type="PANTHER" id="PTHR12835:SF5">
    <property type="entry name" value="BIOTIN--PROTEIN LIGASE"/>
    <property type="match status" value="1"/>
</dbReference>
<evidence type="ECO:0000256" key="6">
    <source>
        <dbReference type="HAMAP-Rule" id="MF_00978"/>
    </source>
</evidence>
<organism evidence="8 9">
    <name type="scientific">Corallincola platygyrae</name>
    <dbReference type="NCBI Taxonomy" id="1193278"/>
    <lineage>
        <taxon>Bacteria</taxon>
        <taxon>Pseudomonadati</taxon>
        <taxon>Pseudomonadota</taxon>
        <taxon>Gammaproteobacteria</taxon>
        <taxon>Alteromonadales</taxon>
        <taxon>Psychromonadaceae</taxon>
        <taxon>Corallincola</taxon>
    </lineage>
</organism>
<evidence type="ECO:0000256" key="1">
    <source>
        <dbReference type="ARBA" id="ARBA00022598"/>
    </source>
</evidence>
<dbReference type="InterPro" id="IPR030855">
    <property type="entry name" value="Bifunct_BirA"/>
</dbReference>
<gene>
    <name evidence="6 8" type="primary">birA</name>
    <name evidence="8" type="ORF">ACFSJ3_16025</name>
</gene>
<evidence type="ECO:0000313" key="8">
    <source>
        <dbReference type="EMBL" id="MFD2097501.1"/>
    </source>
</evidence>
<dbReference type="InterPro" id="IPR011991">
    <property type="entry name" value="ArsR-like_HTH"/>
</dbReference>
<keyword evidence="2 6" id="KW-0547">Nucleotide-binding</keyword>
<dbReference type="SUPFAM" id="SSF55681">
    <property type="entry name" value="Class II aaRS and biotin synthetases"/>
    <property type="match status" value="1"/>
</dbReference>
<feature type="DNA-binding region" description="H-T-H motif" evidence="6">
    <location>
        <begin position="20"/>
        <end position="39"/>
    </location>
</feature>
<keyword evidence="1 6" id="KW-0436">Ligase</keyword>
<name>A0ABW4XPM3_9GAMM</name>
<dbReference type="InterPro" id="IPR045864">
    <property type="entry name" value="aa-tRNA-synth_II/BPL/LPL"/>
</dbReference>
<evidence type="ECO:0000313" key="9">
    <source>
        <dbReference type="Proteomes" id="UP001597380"/>
    </source>
</evidence>
<feature type="binding site" evidence="6">
    <location>
        <position position="123"/>
    </location>
    <ligand>
        <name>biotin</name>
        <dbReference type="ChEBI" id="CHEBI:57586"/>
    </ligand>
</feature>
<dbReference type="Gene3D" id="2.30.30.100">
    <property type="match status" value="1"/>
</dbReference>
<sequence>MHDKQIFILKRLSKGGFCSGEALGEQLSISRAAVGKHVKALRELGIDIYSVPGRGYTLAKPIKLLCDGDIAARMRQFSTNLPVPLVFDTIDSTNQYLLERLNLNSHTEQASLEPGQACLAEMQTSGRGRRGRQWASPFAANLYFSLYWQLQSGLQGAMGLSLVVGVVVAETLSNLGVGDVQLKWPNDIYVAGKKLGGILVELVGQVGDACDLVVGVGLNVSMPEDAAKQIDQPWTDLSTVISKPVDRNVLAADLLVALEQALVEFDGRGFGQFHRRWQDFDLYMDKPVTLAMGDKRITGICRGVDSVGALLVEQNGRITPYMGGEISVRGRT</sequence>
<keyword evidence="6" id="KW-0804">Transcription</keyword>
<evidence type="ECO:0000259" key="7">
    <source>
        <dbReference type="PROSITE" id="PS51733"/>
    </source>
</evidence>
<dbReference type="Gene3D" id="3.30.930.10">
    <property type="entry name" value="Bira Bifunctional Protein, Domain 2"/>
    <property type="match status" value="1"/>
</dbReference>
<comment type="caution">
    <text evidence="8">The sequence shown here is derived from an EMBL/GenBank/DDBJ whole genome shotgun (WGS) entry which is preliminary data.</text>
</comment>
<feature type="binding site" evidence="6">
    <location>
        <position position="194"/>
    </location>
    <ligand>
        <name>biotin</name>
        <dbReference type="ChEBI" id="CHEBI:57586"/>
    </ligand>
</feature>
<keyword evidence="6" id="KW-0238">DNA-binding</keyword>
<comment type="similarity">
    <text evidence="6">Belongs to the biotin--protein ligase family.</text>
</comment>
<dbReference type="InterPro" id="IPR004408">
    <property type="entry name" value="Biotin_CoA_COase_ligase"/>
</dbReference>
<evidence type="ECO:0000256" key="5">
    <source>
        <dbReference type="ARBA" id="ARBA00047846"/>
    </source>
</evidence>
<evidence type="ECO:0000256" key="2">
    <source>
        <dbReference type="ARBA" id="ARBA00022741"/>
    </source>
</evidence>
<dbReference type="PANTHER" id="PTHR12835">
    <property type="entry name" value="BIOTIN PROTEIN LIGASE"/>
    <property type="match status" value="1"/>
</dbReference>
<dbReference type="EC" id="6.3.4.15" evidence="6"/>
<dbReference type="SUPFAM" id="SSF50037">
    <property type="entry name" value="C-terminal domain of transcriptional repressors"/>
    <property type="match status" value="1"/>
</dbReference>
<dbReference type="NCBIfam" id="NF008847">
    <property type="entry name" value="PRK11886.1-2"/>
    <property type="match status" value="1"/>
</dbReference>
<dbReference type="InterPro" id="IPR004143">
    <property type="entry name" value="BPL_LPL_catalytic"/>
</dbReference>
<reference evidence="9" key="1">
    <citation type="journal article" date="2019" name="Int. J. Syst. Evol. Microbiol.">
        <title>The Global Catalogue of Microorganisms (GCM) 10K type strain sequencing project: providing services to taxonomists for standard genome sequencing and annotation.</title>
        <authorList>
            <consortium name="The Broad Institute Genomics Platform"/>
            <consortium name="The Broad Institute Genome Sequencing Center for Infectious Disease"/>
            <person name="Wu L."/>
            <person name="Ma J."/>
        </authorList>
    </citation>
    <scope>NUCLEOTIDE SEQUENCE [LARGE SCALE GENOMIC DNA]</scope>
    <source>
        <strain evidence="9">CGMCC 1.10992</strain>
    </source>
</reference>
<dbReference type="Proteomes" id="UP001597380">
    <property type="component" value="Unassembled WGS sequence"/>
</dbReference>
<dbReference type="Pfam" id="PF03099">
    <property type="entry name" value="BPL_LplA_LipB"/>
    <property type="match status" value="1"/>
</dbReference>
<dbReference type="Pfam" id="PF08279">
    <property type="entry name" value="HTH_11"/>
    <property type="match status" value="1"/>
</dbReference>
<dbReference type="InterPro" id="IPR013196">
    <property type="entry name" value="HTH_11"/>
</dbReference>
<dbReference type="NCBIfam" id="TIGR00121">
    <property type="entry name" value="birA_ligase"/>
    <property type="match status" value="1"/>
</dbReference>
<keyword evidence="9" id="KW-1185">Reference proteome</keyword>
<protein>
    <recommendedName>
        <fullName evidence="6">Bifunctional ligase/repressor BirA</fullName>
    </recommendedName>
    <alternativeName>
        <fullName evidence="6">Biotin operon repressor</fullName>
    </alternativeName>
    <alternativeName>
        <fullName evidence="6">Biotin--[acetyl-CoA-carboxylase] ligase</fullName>
        <ecNumber evidence="6">6.3.4.15</ecNumber>
    </alternativeName>
    <alternativeName>
        <fullName evidence="6">Biotin--protein ligase</fullName>
    </alternativeName>
    <alternativeName>
        <fullName evidence="6">Biotin-[acetyl-CoA carboxylase] synthetase</fullName>
    </alternativeName>
</protein>
<feature type="binding site" evidence="6">
    <location>
        <begin position="127"/>
        <end position="129"/>
    </location>
    <ligand>
        <name>biotin</name>
        <dbReference type="ChEBI" id="CHEBI:57586"/>
    </ligand>
</feature>
<evidence type="ECO:0000256" key="4">
    <source>
        <dbReference type="ARBA" id="ARBA00023267"/>
    </source>
</evidence>
<dbReference type="InterPro" id="IPR003142">
    <property type="entry name" value="BPL_C"/>
</dbReference>
<comment type="function">
    <text evidence="6">Acts both as a biotin--[acetyl-CoA-carboxylase] ligase and a biotin-operon repressor. In the presence of ATP, BirA activates biotin to form the BirA-biotinyl-5'-adenylate (BirA-bio-5'-AMP or holoBirA) complex. HoloBirA can either transfer the biotinyl moiety to the biotin carboxyl carrier protein (BCCP) subunit of acetyl-CoA carboxylase, or bind to the biotin operator site and inhibit transcription of the operon.</text>
</comment>
<keyword evidence="4 6" id="KW-0092">Biotin</keyword>
<dbReference type="CDD" id="cd16442">
    <property type="entry name" value="BPL"/>
    <property type="match status" value="1"/>
</dbReference>
<dbReference type="EMBL" id="JBHUHT010000024">
    <property type="protein sequence ID" value="MFD2097501.1"/>
    <property type="molecule type" value="Genomic_DNA"/>
</dbReference>
<accession>A0ABW4XPM3</accession>
<comment type="catalytic activity">
    <reaction evidence="5 6">
        <text>biotin + L-lysyl-[protein] + ATP = N(6)-biotinyl-L-lysyl-[protein] + AMP + diphosphate + H(+)</text>
        <dbReference type="Rhea" id="RHEA:11756"/>
        <dbReference type="Rhea" id="RHEA-COMP:9752"/>
        <dbReference type="Rhea" id="RHEA-COMP:10505"/>
        <dbReference type="ChEBI" id="CHEBI:15378"/>
        <dbReference type="ChEBI" id="CHEBI:29969"/>
        <dbReference type="ChEBI" id="CHEBI:30616"/>
        <dbReference type="ChEBI" id="CHEBI:33019"/>
        <dbReference type="ChEBI" id="CHEBI:57586"/>
        <dbReference type="ChEBI" id="CHEBI:83144"/>
        <dbReference type="ChEBI" id="CHEBI:456215"/>
        <dbReference type="EC" id="6.3.4.15"/>
    </reaction>
</comment>
<proteinExistence type="inferred from homology"/>
<dbReference type="SUPFAM" id="SSF46785">
    <property type="entry name" value="Winged helix' DNA-binding domain"/>
    <property type="match status" value="1"/>
</dbReference>
<dbReference type="Pfam" id="PF02237">
    <property type="entry name" value="BPL_C"/>
    <property type="match status" value="1"/>
</dbReference>
<keyword evidence="3 6" id="KW-0067">ATP-binding</keyword>
<dbReference type="InterPro" id="IPR008988">
    <property type="entry name" value="Transcriptional_repressor_C"/>
</dbReference>
<dbReference type="GO" id="GO:0004077">
    <property type="term" value="F:biotin--[biotin carboxyl-carrier protein] ligase activity"/>
    <property type="evidence" value="ECO:0007669"/>
    <property type="project" value="UniProtKB-EC"/>
</dbReference>